<keyword evidence="2" id="KW-0378">Hydrolase</keyword>
<feature type="domain" description="AB hydrolase-1" evidence="12">
    <location>
        <begin position="45"/>
        <end position="283"/>
    </location>
</feature>
<dbReference type="PRINTS" id="PR00412">
    <property type="entry name" value="EPOXHYDRLASE"/>
</dbReference>
<evidence type="ECO:0000313" key="14">
    <source>
        <dbReference type="Proteomes" id="UP001168821"/>
    </source>
</evidence>
<comment type="caution">
    <text evidence="13">The sequence shown here is derived from an EMBL/GenBank/DDBJ whole genome shotgun (WGS) entry which is preliminary data.</text>
</comment>
<dbReference type="EC" id="3.1.1.116" evidence="3"/>
<dbReference type="Pfam" id="PF00561">
    <property type="entry name" value="Abhydrolase_1"/>
    <property type="match status" value="1"/>
</dbReference>
<dbReference type="PANTHER" id="PTHR46118:SF4">
    <property type="entry name" value="PROTEIN ABHD11"/>
    <property type="match status" value="1"/>
</dbReference>
<dbReference type="InterPro" id="IPR000639">
    <property type="entry name" value="Epox_hydrolase-like"/>
</dbReference>
<evidence type="ECO:0000256" key="8">
    <source>
        <dbReference type="ARBA" id="ARBA00048283"/>
    </source>
</evidence>
<dbReference type="AlphaFoldDB" id="A0AA38MDL4"/>
<evidence type="ECO:0000259" key="12">
    <source>
        <dbReference type="Pfam" id="PF00561"/>
    </source>
</evidence>
<evidence type="ECO:0000256" key="4">
    <source>
        <dbReference type="ARBA" id="ARBA00042703"/>
    </source>
</evidence>
<evidence type="ECO:0000256" key="5">
    <source>
        <dbReference type="ARBA" id="ARBA00043667"/>
    </source>
</evidence>
<dbReference type="PRINTS" id="PR00111">
    <property type="entry name" value="ABHYDROLASE"/>
</dbReference>
<sequence>MIFQKLTVISNSKFAVRALSQLQPVRLAYAAYESTSPIIAPSPIPLIVNHGLFGSKANWNSLCKVYHNKTNRKVIAVDARNHGDSPHTPQHSYEYMVADLKYLIENLNFSKVALLGHSMGGRAVMLFALKYPSLVERLIVADISPVTTSPNLKTMPGLFGILKNVQLPHKMPLSTARAQIDSYLARSLSDKGLRSFLLTNLIQVEDGSYSWRINIPALMSNFGDIAKFPATGNMTYSGPVLFIGGGKSDYIQRSDEAGIKRFFPNAELKYIEGAGHWLHSEKPTEFLQDTVHFLNKS</sequence>
<dbReference type="GO" id="GO:0052689">
    <property type="term" value="F:carboxylic ester hydrolase activity"/>
    <property type="evidence" value="ECO:0007669"/>
    <property type="project" value="TreeGrafter"/>
</dbReference>
<dbReference type="PANTHER" id="PTHR46118">
    <property type="entry name" value="PROTEIN ABHD11"/>
    <property type="match status" value="1"/>
</dbReference>
<evidence type="ECO:0000256" key="2">
    <source>
        <dbReference type="ARBA" id="ARBA00022801"/>
    </source>
</evidence>
<accession>A0AA38MDL4</accession>
<evidence type="ECO:0000256" key="10">
    <source>
        <dbReference type="ARBA" id="ARBA00048513"/>
    </source>
</evidence>
<comment type="catalytic activity">
    <reaction evidence="5">
        <text>a 1,2-diacyl-sn-glycerol + H2O = a 2-acylglycerol + a fatty acid + H(+)</text>
        <dbReference type="Rhea" id="RHEA:33275"/>
        <dbReference type="ChEBI" id="CHEBI:15377"/>
        <dbReference type="ChEBI" id="CHEBI:15378"/>
        <dbReference type="ChEBI" id="CHEBI:17389"/>
        <dbReference type="ChEBI" id="CHEBI:17815"/>
        <dbReference type="ChEBI" id="CHEBI:28868"/>
        <dbReference type="EC" id="3.1.1.116"/>
    </reaction>
</comment>
<gene>
    <name evidence="13" type="ORF">Zmor_018085</name>
</gene>
<comment type="catalytic activity">
    <reaction evidence="10">
        <text>1-octadecanoyl-2-(9Z-octadecenoyl)-sn-glycerol + H2O = 2-(9Z-octadecenoyl)-glycerol + octadecanoate + H(+)</text>
        <dbReference type="Rhea" id="RHEA:77103"/>
        <dbReference type="ChEBI" id="CHEBI:15377"/>
        <dbReference type="ChEBI" id="CHEBI:15378"/>
        <dbReference type="ChEBI" id="CHEBI:25629"/>
        <dbReference type="ChEBI" id="CHEBI:73990"/>
        <dbReference type="ChEBI" id="CHEBI:75468"/>
    </reaction>
</comment>
<evidence type="ECO:0000256" key="3">
    <source>
        <dbReference type="ARBA" id="ARBA00026104"/>
    </source>
</evidence>
<dbReference type="Proteomes" id="UP001168821">
    <property type="component" value="Unassembled WGS sequence"/>
</dbReference>
<comment type="similarity">
    <text evidence="1">Belongs to the AB hydrolase superfamily.</text>
</comment>
<comment type="catalytic activity">
    <reaction evidence="11">
        <text>1-octadecanoyl-2-(5Z,8Z,11Z,14Z-eicosatetraenoyl)-sn-glycerol + H2O = 2-(5Z,8Z,11Z,14Z-eicosatetraenoyl)-glycerol + octadecanoate + H(+)</text>
        <dbReference type="Rhea" id="RHEA:38507"/>
        <dbReference type="ChEBI" id="CHEBI:15377"/>
        <dbReference type="ChEBI" id="CHEBI:15378"/>
        <dbReference type="ChEBI" id="CHEBI:25629"/>
        <dbReference type="ChEBI" id="CHEBI:52392"/>
        <dbReference type="ChEBI" id="CHEBI:75728"/>
    </reaction>
</comment>
<comment type="catalytic activity">
    <reaction evidence="9">
        <text>1,2-didecanoylglycerol + H2O = decanoylglycerol + decanoate + H(+)</text>
        <dbReference type="Rhea" id="RHEA:48596"/>
        <dbReference type="ChEBI" id="CHEBI:11152"/>
        <dbReference type="ChEBI" id="CHEBI:15377"/>
        <dbReference type="ChEBI" id="CHEBI:15378"/>
        <dbReference type="ChEBI" id="CHEBI:27689"/>
        <dbReference type="ChEBI" id="CHEBI:90605"/>
    </reaction>
</comment>
<dbReference type="InterPro" id="IPR029058">
    <property type="entry name" value="AB_hydrolase_fold"/>
</dbReference>
<evidence type="ECO:0000256" key="1">
    <source>
        <dbReference type="ARBA" id="ARBA00008645"/>
    </source>
</evidence>
<dbReference type="Gene3D" id="3.40.50.1820">
    <property type="entry name" value="alpha/beta hydrolase"/>
    <property type="match status" value="1"/>
</dbReference>
<name>A0AA38MDL4_9CUCU</name>
<dbReference type="SUPFAM" id="SSF53474">
    <property type="entry name" value="alpha/beta-Hydrolases"/>
    <property type="match status" value="1"/>
</dbReference>
<evidence type="ECO:0000313" key="13">
    <source>
        <dbReference type="EMBL" id="KAJ3652089.1"/>
    </source>
</evidence>
<evidence type="ECO:0000256" key="7">
    <source>
        <dbReference type="ARBA" id="ARBA00044064"/>
    </source>
</evidence>
<dbReference type="EMBL" id="JALNTZ010000005">
    <property type="protein sequence ID" value="KAJ3652089.1"/>
    <property type="molecule type" value="Genomic_DNA"/>
</dbReference>
<evidence type="ECO:0000256" key="9">
    <source>
        <dbReference type="ARBA" id="ARBA00048504"/>
    </source>
</evidence>
<keyword evidence="14" id="KW-1185">Reference proteome</keyword>
<comment type="catalytic activity">
    <reaction evidence="6">
        <text>a 1,3-diacyl-sn-glycerol + H2O = a 1-acyl-sn-glycerol + a fatty acid + H(+)</text>
        <dbReference type="Rhea" id="RHEA:38503"/>
        <dbReference type="ChEBI" id="CHEBI:15377"/>
        <dbReference type="ChEBI" id="CHEBI:15378"/>
        <dbReference type="ChEBI" id="CHEBI:28868"/>
        <dbReference type="ChEBI" id="CHEBI:64683"/>
        <dbReference type="ChEBI" id="CHEBI:77272"/>
    </reaction>
</comment>
<reference evidence="13" key="1">
    <citation type="journal article" date="2023" name="G3 (Bethesda)">
        <title>Whole genome assemblies of Zophobas morio and Tenebrio molitor.</title>
        <authorList>
            <person name="Kaur S."/>
            <person name="Stinson S.A."/>
            <person name="diCenzo G.C."/>
        </authorList>
    </citation>
    <scope>NUCLEOTIDE SEQUENCE</scope>
    <source>
        <strain evidence="13">QUZm001</strain>
    </source>
</reference>
<evidence type="ECO:0000256" key="6">
    <source>
        <dbReference type="ARBA" id="ARBA00043742"/>
    </source>
</evidence>
<organism evidence="13 14">
    <name type="scientific">Zophobas morio</name>
    <dbReference type="NCBI Taxonomy" id="2755281"/>
    <lineage>
        <taxon>Eukaryota</taxon>
        <taxon>Metazoa</taxon>
        <taxon>Ecdysozoa</taxon>
        <taxon>Arthropoda</taxon>
        <taxon>Hexapoda</taxon>
        <taxon>Insecta</taxon>
        <taxon>Pterygota</taxon>
        <taxon>Neoptera</taxon>
        <taxon>Endopterygota</taxon>
        <taxon>Coleoptera</taxon>
        <taxon>Polyphaga</taxon>
        <taxon>Cucujiformia</taxon>
        <taxon>Tenebrionidae</taxon>
        <taxon>Zophobas</taxon>
    </lineage>
</organism>
<protein>
    <recommendedName>
        <fullName evidence="7">sn-1-specific diacylglycerol lipase ABHD11</fullName>
        <ecNumber evidence="3">3.1.1.116</ecNumber>
    </recommendedName>
    <alternativeName>
        <fullName evidence="4">Alpha/beta hydrolase domain-containing protein 11</fullName>
    </alternativeName>
</protein>
<comment type="catalytic activity">
    <reaction evidence="8">
        <text>1-octadecanoyl-2-(4Z,7Z,10Z,13Z,16Z,19Z-docosahexaenoyl)-sn-glycerol + H2O = 2-(4Z,7Z,10Z,13Z,16Z,19Z-docosahexaenoyl)-glycerol + octadecanoate + H(+)</text>
        <dbReference type="Rhea" id="RHEA:77107"/>
        <dbReference type="ChEBI" id="CHEBI:15377"/>
        <dbReference type="ChEBI" id="CHEBI:15378"/>
        <dbReference type="ChEBI" id="CHEBI:25629"/>
        <dbReference type="ChEBI" id="CHEBI:77129"/>
        <dbReference type="ChEBI" id="CHEBI:186738"/>
    </reaction>
</comment>
<dbReference type="InterPro" id="IPR000073">
    <property type="entry name" value="AB_hydrolase_1"/>
</dbReference>
<evidence type="ECO:0000256" key="11">
    <source>
        <dbReference type="ARBA" id="ARBA00048919"/>
    </source>
</evidence>
<dbReference type="GO" id="GO:0005739">
    <property type="term" value="C:mitochondrion"/>
    <property type="evidence" value="ECO:0007669"/>
    <property type="project" value="TreeGrafter"/>
</dbReference>
<proteinExistence type="inferred from homology"/>